<accession>A0A1T1E2R2</accession>
<dbReference type="EMBL" id="MVIT01000030">
    <property type="protein sequence ID" value="OOV47332.1"/>
    <property type="molecule type" value="Genomic_DNA"/>
</dbReference>
<proteinExistence type="predicted"/>
<gene>
    <name evidence="1" type="ORF">B1J93_01490</name>
</gene>
<name>A0A1T1E2R2_9LEPT</name>
<sequence>MKFLRESFIRGFSVETIVPFYNRNLSKKLECLERFFISDDRNSTLFFENHVEYDSFGKKSSKFLKLYLR</sequence>
<evidence type="ECO:0000313" key="2">
    <source>
        <dbReference type="Proteomes" id="UP000191008"/>
    </source>
</evidence>
<evidence type="ECO:0000313" key="1">
    <source>
        <dbReference type="EMBL" id="OOV47332.1"/>
    </source>
</evidence>
<dbReference type="AlphaFoldDB" id="A0A1T1E2R2"/>
<protein>
    <submittedName>
        <fullName evidence="1">Uncharacterized protein</fullName>
    </submittedName>
</protein>
<comment type="caution">
    <text evidence="1">The sequence shown here is derived from an EMBL/GenBank/DDBJ whole genome shotgun (WGS) entry which is preliminary data.</text>
</comment>
<dbReference type="Proteomes" id="UP000191008">
    <property type="component" value="Unassembled WGS sequence"/>
</dbReference>
<reference evidence="1 2" key="1">
    <citation type="submission" date="2017-02" db="EMBL/GenBank/DDBJ databases">
        <title>Comparative genomic analysis of Brazilian Leptospira kirschneri strains of different serogroups.</title>
        <authorList>
            <person name="Moreno L.Z."/>
            <person name="Miraglia F."/>
            <person name="Kremer F.S."/>
            <person name="Eslabao M.R."/>
            <person name="Lilenbaum W."/>
            <person name="Dellagostin O.A."/>
            <person name="Moreno A.M."/>
        </authorList>
    </citation>
    <scope>NUCLEOTIDE SEQUENCE [LARGE SCALE GENOMIC DNA]</scope>
    <source>
        <strain evidence="1 2">M110/06</strain>
    </source>
</reference>
<organism evidence="1 2">
    <name type="scientific">Leptospira kirschneri serovar Pomona</name>
    <dbReference type="NCBI Taxonomy" id="561005"/>
    <lineage>
        <taxon>Bacteria</taxon>
        <taxon>Pseudomonadati</taxon>
        <taxon>Spirochaetota</taxon>
        <taxon>Spirochaetia</taxon>
        <taxon>Leptospirales</taxon>
        <taxon>Leptospiraceae</taxon>
        <taxon>Leptospira</taxon>
    </lineage>
</organism>